<protein>
    <submittedName>
        <fullName evidence="1">Uncharacterized protein</fullName>
    </submittedName>
</protein>
<organism evidence="1">
    <name type="scientific">marine sediment metagenome</name>
    <dbReference type="NCBI Taxonomy" id="412755"/>
    <lineage>
        <taxon>unclassified sequences</taxon>
        <taxon>metagenomes</taxon>
        <taxon>ecological metagenomes</taxon>
    </lineage>
</organism>
<sequence>MALGYPITLGYQIFAFINEQLPYVHIAPLIRGESYACRICTIGRIEVDWDKIFPIHCACDYCRRVYRIRERET</sequence>
<dbReference type="AlphaFoldDB" id="A0A0F9W7C0"/>
<reference evidence="1" key="1">
    <citation type="journal article" date="2015" name="Nature">
        <title>Complex archaea that bridge the gap between prokaryotes and eukaryotes.</title>
        <authorList>
            <person name="Spang A."/>
            <person name="Saw J.H."/>
            <person name="Jorgensen S.L."/>
            <person name="Zaremba-Niedzwiedzka K."/>
            <person name="Martijn J."/>
            <person name="Lind A.E."/>
            <person name="van Eijk R."/>
            <person name="Schleper C."/>
            <person name="Guy L."/>
            <person name="Ettema T.J."/>
        </authorList>
    </citation>
    <scope>NUCLEOTIDE SEQUENCE</scope>
</reference>
<gene>
    <name evidence="1" type="ORF">LCGC14_0318300</name>
</gene>
<dbReference type="EMBL" id="LAZR01000213">
    <property type="protein sequence ID" value="KKN81571.1"/>
    <property type="molecule type" value="Genomic_DNA"/>
</dbReference>
<comment type="caution">
    <text evidence="1">The sequence shown here is derived from an EMBL/GenBank/DDBJ whole genome shotgun (WGS) entry which is preliminary data.</text>
</comment>
<name>A0A0F9W7C0_9ZZZZ</name>
<accession>A0A0F9W7C0</accession>
<proteinExistence type="predicted"/>
<evidence type="ECO:0000313" key="1">
    <source>
        <dbReference type="EMBL" id="KKN81571.1"/>
    </source>
</evidence>